<protein>
    <submittedName>
        <fullName evidence="1">Uncharacterized protein</fullName>
    </submittedName>
</protein>
<proteinExistence type="predicted"/>
<gene>
    <name evidence="1" type="ORF">SAMN05444362_1019</name>
</gene>
<organism evidence="1 2">
    <name type="scientific">Dysgonomonas macrotermitis</name>
    <dbReference type="NCBI Taxonomy" id="1346286"/>
    <lineage>
        <taxon>Bacteria</taxon>
        <taxon>Pseudomonadati</taxon>
        <taxon>Bacteroidota</taxon>
        <taxon>Bacteroidia</taxon>
        <taxon>Bacteroidales</taxon>
        <taxon>Dysgonomonadaceae</taxon>
        <taxon>Dysgonomonas</taxon>
    </lineage>
</organism>
<dbReference type="EMBL" id="FQUC01000001">
    <property type="protein sequence ID" value="SHE29466.1"/>
    <property type="molecule type" value="Genomic_DNA"/>
</dbReference>
<sequence length="95" mass="10735">MAKKETNTIKRAYRRSAKTYQAFSASKAELFSLINPFIENDTDVADDSICVDYLPGDGFAFMMDDRGVSIKEMIGRIEDLKSGERIKLSDLTPYL</sequence>
<dbReference type="STRING" id="1346286.SAMN05444362_1019"/>
<dbReference type="RefSeq" id="WP_062175142.1">
    <property type="nucleotide sequence ID" value="NZ_BBXL01000001.1"/>
</dbReference>
<reference evidence="2" key="1">
    <citation type="submission" date="2016-11" db="EMBL/GenBank/DDBJ databases">
        <authorList>
            <person name="Varghese N."/>
            <person name="Submissions S."/>
        </authorList>
    </citation>
    <scope>NUCLEOTIDE SEQUENCE [LARGE SCALE GENOMIC DNA]</scope>
    <source>
        <strain evidence="2">DSM 27370</strain>
    </source>
</reference>
<dbReference type="OrthoDB" id="9956288at2"/>
<dbReference type="Proteomes" id="UP000184480">
    <property type="component" value="Unassembled WGS sequence"/>
</dbReference>
<dbReference type="AlphaFoldDB" id="A0A1M4SB81"/>
<evidence type="ECO:0000313" key="1">
    <source>
        <dbReference type="EMBL" id="SHE29466.1"/>
    </source>
</evidence>
<evidence type="ECO:0000313" key="2">
    <source>
        <dbReference type="Proteomes" id="UP000184480"/>
    </source>
</evidence>
<accession>A0A1M4SB81</accession>
<name>A0A1M4SB81_9BACT</name>
<keyword evidence="2" id="KW-1185">Reference proteome</keyword>